<keyword evidence="2" id="KW-0472">Membrane</keyword>
<evidence type="ECO:0000256" key="2">
    <source>
        <dbReference type="SAM" id="Phobius"/>
    </source>
</evidence>
<organism evidence="4 5">
    <name type="scientific">Actinacidiphila glaucinigra</name>
    <dbReference type="NCBI Taxonomy" id="235986"/>
    <lineage>
        <taxon>Bacteria</taxon>
        <taxon>Bacillati</taxon>
        <taxon>Actinomycetota</taxon>
        <taxon>Actinomycetes</taxon>
        <taxon>Kitasatosporales</taxon>
        <taxon>Streptomycetaceae</taxon>
        <taxon>Actinacidiphila</taxon>
    </lineage>
</organism>
<gene>
    <name evidence="4" type="ORF">SAMN05216252_12340</name>
</gene>
<accession>A0A239MAE4</accession>
<feature type="transmembrane region" description="Helical" evidence="2">
    <location>
        <begin position="12"/>
        <end position="29"/>
    </location>
</feature>
<dbReference type="Pfam" id="PF12849">
    <property type="entry name" value="PBP_like_2"/>
    <property type="match status" value="1"/>
</dbReference>
<feature type="transmembrane region" description="Helical" evidence="2">
    <location>
        <begin position="208"/>
        <end position="226"/>
    </location>
</feature>
<dbReference type="Gene3D" id="3.40.190.10">
    <property type="entry name" value="Periplasmic binding protein-like II"/>
    <property type="match status" value="2"/>
</dbReference>
<keyword evidence="2" id="KW-1133">Transmembrane helix</keyword>
<reference evidence="4 5" key="1">
    <citation type="submission" date="2017-06" db="EMBL/GenBank/DDBJ databases">
        <authorList>
            <person name="Kim H.J."/>
            <person name="Triplett B.A."/>
        </authorList>
    </citation>
    <scope>NUCLEOTIDE SEQUENCE [LARGE SCALE GENOMIC DNA]</scope>
    <source>
        <strain evidence="4 5">CGMCC 4.1858</strain>
    </source>
</reference>
<evidence type="ECO:0000313" key="4">
    <source>
        <dbReference type="EMBL" id="SNT38954.1"/>
    </source>
</evidence>
<evidence type="ECO:0000259" key="3">
    <source>
        <dbReference type="Pfam" id="PF12849"/>
    </source>
</evidence>
<protein>
    <submittedName>
        <fullName evidence="4">Phosphate ABC transporter substrate-binding protein, PhoT family</fullName>
    </submittedName>
</protein>
<dbReference type="InterPro" id="IPR050811">
    <property type="entry name" value="Phosphate_ABC_transporter"/>
</dbReference>
<keyword evidence="1" id="KW-0732">Signal</keyword>
<keyword evidence="5" id="KW-1185">Reference proteome</keyword>
<dbReference type="RefSeq" id="WP_089227470.1">
    <property type="nucleotide sequence ID" value="NZ_FZOF01000023.1"/>
</dbReference>
<dbReference type="PANTHER" id="PTHR30570">
    <property type="entry name" value="PERIPLASMIC PHOSPHATE BINDING COMPONENT OF PHOSPHATE ABC TRANSPORTER"/>
    <property type="match status" value="1"/>
</dbReference>
<feature type="domain" description="PBP" evidence="3">
    <location>
        <begin position="237"/>
        <end position="482"/>
    </location>
</feature>
<dbReference type="AlphaFoldDB" id="A0A239MAE4"/>
<dbReference type="OrthoDB" id="9790048at2"/>
<proteinExistence type="predicted"/>
<name>A0A239MAE4_9ACTN</name>
<evidence type="ECO:0000256" key="1">
    <source>
        <dbReference type="ARBA" id="ARBA00022729"/>
    </source>
</evidence>
<dbReference type="InterPro" id="IPR024370">
    <property type="entry name" value="PBP_domain"/>
</dbReference>
<dbReference type="EMBL" id="FZOF01000023">
    <property type="protein sequence ID" value="SNT38954.1"/>
    <property type="molecule type" value="Genomic_DNA"/>
</dbReference>
<keyword evidence="2" id="KW-0812">Transmembrane</keyword>
<sequence length="509" mass="54273">MGDWLSADNVVAVLTALLGLVVSVGVVWYERRVPRRRRIGYRVQMDTPIGSDDPDGGGGAPNVRIGLFNDLPDMSDATLVLIRVENDGGEAVTDSDYTNRDPDRALTVVFAGRTVRGVAVTEADAGPLMDHFAPAGDTGGVRHQGNVIHLPRVPLNRGQHFKLLVLLTGGHVGGGVRVSGGIRDGVVVPNKAMPVDSKPPLFSRAARWLTIMLTLCVTVLAAIIVVREDPPPPIGCATGRLSVTGSTAFAPVMDELARRYAADCPDTTITVDAHGSNEGVRELADDRAPGVVALSDGPKPDGNPRLDENRVAVSAFALVVNDDVPVRDLTVEQIRRVYSGAVVNWSQLGGPDLPVLLVSRNADSGTRDLFRRHVLGGHGEPAFTSRDCRNRNSPDDKVIRCELDSTDQVLKTVARLPGAIGYGELRAATASPGLHTLAINGRTPTPAAIGDSSYPFTEIEYAYTYDRPATGSLAASFLTYMIRGAGQDVVRSHGHLPCYSPEGLDRCRP</sequence>
<dbReference type="SUPFAM" id="SSF53850">
    <property type="entry name" value="Periplasmic binding protein-like II"/>
    <property type="match status" value="1"/>
</dbReference>
<dbReference type="Proteomes" id="UP000198280">
    <property type="component" value="Unassembled WGS sequence"/>
</dbReference>
<dbReference type="PANTHER" id="PTHR30570:SF1">
    <property type="entry name" value="PHOSPHATE-BINDING PROTEIN PSTS"/>
    <property type="match status" value="1"/>
</dbReference>
<evidence type="ECO:0000313" key="5">
    <source>
        <dbReference type="Proteomes" id="UP000198280"/>
    </source>
</evidence>